<organism evidence="1 2">
    <name type="scientific">Faecalibacillus faecis</name>
    <dbReference type="NCBI Taxonomy" id="1982628"/>
    <lineage>
        <taxon>Bacteria</taxon>
        <taxon>Bacillati</taxon>
        <taxon>Bacillota</taxon>
        <taxon>Erysipelotrichia</taxon>
        <taxon>Erysipelotrichales</taxon>
        <taxon>Coprobacillaceae</taxon>
        <taxon>Faecalibacillus</taxon>
    </lineage>
</organism>
<evidence type="ECO:0000313" key="2">
    <source>
        <dbReference type="Proteomes" id="UP000241201"/>
    </source>
</evidence>
<dbReference type="EMBL" id="PYLP01000006">
    <property type="protein sequence ID" value="PST40559.1"/>
    <property type="molecule type" value="Genomic_DNA"/>
</dbReference>
<sequence length="167" mass="18127">MAETTVKRVKRSQFATFLNTTPSGDSPTWARMGKGITSASVSYNPTVNDEQFIDEDSGNKEVDSYAPTMSGEQTAYKGDAVFDFVDGLRQSRATGEDAKTQMLMVYIYDKEETGKYKAELQDVAISINEFGGDAGSANTISYDVGFCGESQKGTATIADKVVTFTKK</sequence>
<proteinExistence type="predicted"/>
<dbReference type="GeneID" id="77470739"/>
<evidence type="ECO:0000313" key="1">
    <source>
        <dbReference type="EMBL" id="PST40559.1"/>
    </source>
</evidence>
<keyword evidence="2" id="KW-1185">Reference proteome</keyword>
<dbReference type="Proteomes" id="UP000241201">
    <property type="component" value="Unassembled WGS sequence"/>
</dbReference>
<dbReference type="RefSeq" id="WP_106987866.1">
    <property type="nucleotide sequence ID" value="NZ_PYLP01000006.1"/>
</dbReference>
<dbReference type="AlphaFoldDB" id="A0A2T3FZ53"/>
<dbReference type="NCBIfam" id="NF047353">
    <property type="entry name" value="tube_lmo2291"/>
    <property type="match status" value="1"/>
</dbReference>
<protein>
    <recommendedName>
        <fullName evidence="3">Phage tail protein</fullName>
    </recommendedName>
</protein>
<comment type="caution">
    <text evidence="1">The sequence shown here is derived from an EMBL/GenBank/DDBJ whole genome shotgun (WGS) entry which is preliminary data.</text>
</comment>
<evidence type="ECO:0008006" key="3">
    <source>
        <dbReference type="Google" id="ProtNLM"/>
    </source>
</evidence>
<name>A0A2T3FZ53_9FIRM</name>
<accession>A0A2T3FZ53</accession>
<gene>
    <name evidence="1" type="ORF">C7U55_06500</name>
</gene>
<reference evidence="2" key="1">
    <citation type="submission" date="2018-03" db="EMBL/GenBank/DDBJ databases">
        <title>Lachnoclostridium SNUG30370 gen.nov., sp.nov., isolated from human faeces.</title>
        <authorList>
            <person name="Seo B."/>
            <person name="Jeon K."/>
            <person name="Ko G."/>
        </authorList>
    </citation>
    <scope>NUCLEOTIDE SEQUENCE [LARGE SCALE GENOMIC DNA]</scope>
    <source>
        <strain evidence="2">SNUG30370</strain>
    </source>
</reference>